<dbReference type="Pfam" id="PF01486">
    <property type="entry name" value="K-box"/>
    <property type="match status" value="1"/>
</dbReference>
<proteinExistence type="predicted"/>
<dbReference type="PROSITE" id="PS00350">
    <property type="entry name" value="MADS_BOX_1"/>
    <property type="match status" value="1"/>
</dbReference>
<evidence type="ECO:0000313" key="10">
    <source>
        <dbReference type="EMBL" id="KAF4385535.1"/>
    </source>
</evidence>
<dbReference type="GO" id="GO:0046983">
    <property type="term" value="F:protein dimerization activity"/>
    <property type="evidence" value="ECO:0007669"/>
    <property type="project" value="InterPro"/>
</dbReference>
<keyword evidence="12" id="KW-1185">Reference proteome</keyword>
<reference evidence="11 12" key="1">
    <citation type="journal article" date="2020" name="bioRxiv">
        <title>Sequence and annotation of 42 cannabis genomes reveals extensive copy number variation in cannabinoid synthesis and pathogen resistance genes.</title>
        <authorList>
            <person name="Mckernan K.J."/>
            <person name="Helbert Y."/>
            <person name="Kane L.T."/>
            <person name="Ebling H."/>
            <person name="Zhang L."/>
            <person name="Liu B."/>
            <person name="Eaton Z."/>
            <person name="Mclaughlin S."/>
            <person name="Kingan S."/>
            <person name="Baybayan P."/>
            <person name="Concepcion G."/>
            <person name="Jordan M."/>
            <person name="Riva A."/>
            <person name="Barbazuk W."/>
            <person name="Harkins T."/>
        </authorList>
    </citation>
    <scope>NUCLEOTIDE SEQUENCE [LARGE SCALE GENOMIC DNA]</scope>
    <source>
        <strain evidence="11 12">cv. Jamaican Lion 4</strain>
        <strain evidence="9">Father</strain>
        <strain evidence="10">Mother</strain>
        <tissue evidence="9">Leaf</tissue>
    </source>
</reference>
<comment type="subcellular location">
    <subcellularLocation>
        <location evidence="1">Nucleus</location>
    </subcellularLocation>
</comment>
<dbReference type="InterPro" id="IPR002487">
    <property type="entry name" value="TF_Kbox"/>
</dbReference>
<comment type="caution">
    <text evidence="9">The sequence shown here is derived from an EMBL/GenBank/DDBJ whole genome shotgun (WGS) entry which is preliminary data.</text>
</comment>
<dbReference type="PANTHER" id="PTHR48019">
    <property type="entry name" value="SERUM RESPONSE FACTOR HOMOLOG"/>
    <property type="match status" value="1"/>
</dbReference>
<dbReference type="Proteomes" id="UP000583929">
    <property type="component" value="Unassembled WGS sequence"/>
</dbReference>
<dbReference type="CDD" id="cd00265">
    <property type="entry name" value="MADS_MEF2_like"/>
    <property type="match status" value="1"/>
</dbReference>
<dbReference type="InterPro" id="IPR033896">
    <property type="entry name" value="MEF2-like_N"/>
</dbReference>
<dbReference type="GO" id="GO:0045944">
    <property type="term" value="P:positive regulation of transcription by RNA polymerase II"/>
    <property type="evidence" value="ECO:0007669"/>
    <property type="project" value="InterPro"/>
</dbReference>
<dbReference type="EMBL" id="JAATIP010000044">
    <property type="protein sequence ID" value="KAF4385535.1"/>
    <property type="molecule type" value="Genomic_DNA"/>
</dbReference>
<keyword evidence="5" id="KW-0539">Nucleus</keyword>
<evidence type="ECO:0000256" key="3">
    <source>
        <dbReference type="ARBA" id="ARBA00023125"/>
    </source>
</evidence>
<dbReference type="SMART" id="SM00432">
    <property type="entry name" value="MADS"/>
    <property type="match status" value="1"/>
</dbReference>
<dbReference type="Proteomes" id="UP000525078">
    <property type="component" value="Unassembled WGS sequence"/>
</dbReference>
<evidence type="ECO:0000259" key="7">
    <source>
        <dbReference type="PROSITE" id="PS50066"/>
    </source>
</evidence>
<evidence type="ECO:0000256" key="5">
    <source>
        <dbReference type="ARBA" id="ARBA00023242"/>
    </source>
</evidence>
<keyword evidence="3" id="KW-0238">DNA-binding</keyword>
<evidence type="ECO:0000256" key="4">
    <source>
        <dbReference type="ARBA" id="ARBA00023163"/>
    </source>
</evidence>
<evidence type="ECO:0000256" key="6">
    <source>
        <dbReference type="SAM" id="MobiDB-lite"/>
    </source>
</evidence>
<evidence type="ECO:0000313" key="12">
    <source>
        <dbReference type="Proteomes" id="UP000583929"/>
    </source>
</evidence>
<feature type="domain" description="K-box" evidence="8">
    <location>
        <begin position="94"/>
        <end position="197"/>
    </location>
</feature>
<dbReference type="Gene3D" id="3.40.1810.10">
    <property type="entry name" value="Transcription factor, MADS-box"/>
    <property type="match status" value="1"/>
</dbReference>
<name>A0A7J6FZ02_CANSA</name>
<dbReference type="SUPFAM" id="SSF55455">
    <property type="entry name" value="SRF-like"/>
    <property type="match status" value="1"/>
</dbReference>
<feature type="domain" description="MADS-box" evidence="7">
    <location>
        <begin position="1"/>
        <end position="61"/>
    </location>
</feature>
<feature type="region of interest" description="Disordered" evidence="6">
    <location>
        <begin position="231"/>
        <end position="262"/>
    </location>
</feature>
<dbReference type="GO" id="GO:0000977">
    <property type="term" value="F:RNA polymerase II transcription regulatory region sequence-specific DNA binding"/>
    <property type="evidence" value="ECO:0007669"/>
    <property type="project" value="InterPro"/>
</dbReference>
<feature type="compositionally biased region" description="Basic and acidic residues" evidence="6">
    <location>
        <begin position="231"/>
        <end position="240"/>
    </location>
</feature>
<dbReference type="GO" id="GO:0005634">
    <property type="term" value="C:nucleus"/>
    <property type="evidence" value="ECO:0007669"/>
    <property type="project" value="UniProtKB-SubCell"/>
</dbReference>
<accession>A0A7J6FZ02</accession>
<feature type="region of interest" description="Disordered" evidence="6">
    <location>
        <begin position="193"/>
        <end position="219"/>
    </location>
</feature>
<dbReference type="InterPro" id="IPR036879">
    <property type="entry name" value="TF_MADSbox_sf"/>
</dbReference>
<evidence type="ECO:0000313" key="11">
    <source>
        <dbReference type="Proteomes" id="UP000525078"/>
    </source>
</evidence>
<dbReference type="PROSITE" id="PS50066">
    <property type="entry name" value="MADS_BOX_2"/>
    <property type="match status" value="1"/>
</dbReference>
<dbReference type="InterPro" id="IPR050142">
    <property type="entry name" value="MADS-box/MEF2_TF"/>
</dbReference>
<dbReference type="Pfam" id="PF00319">
    <property type="entry name" value="SRF-TF"/>
    <property type="match status" value="1"/>
</dbReference>
<dbReference type="InterPro" id="IPR002100">
    <property type="entry name" value="TF_MADSbox"/>
</dbReference>
<gene>
    <name evidence="10" type="ORF">F8388_010091</name>
    <name evidence="9" type="ORF">G4B88_029299</name>
</gene>
<dbReference type="GO" id="GO:0003700">
    <property type="term" value="F:DNA-binding transcription factor activity"/>
    <property type="evidence" value="ECO:0007669"/>
    <property type="project" value="InterPro"/>
</dbReference>
<feature type="compositionally biased region" description="Low complexity" evidence="6">
    <location>
        <begin position="196"/>
        <end position="207"/>
    </location>
</feature>
<evidence type="ECO:0000313" key="9">
    <source>
        <dbReference type="EMBL" id="KAF4375935.1"/>
    </source>
</evidence>
<dbReference type="EMBL" id="JAATIQ010000158">
    <property type="protein sequence ID" value="KAF4375935.1"/>
    <property type="molecule type" value="Genomic_DNA"/>
</dbReference>
<dbReference type="FunFam" id="3.40.1810.10:FF:000003">
    <property type="entry name" value="MADS-box transcription factor MADS-MC"/>
    <property type="match status" value="1"/>
</dbReference>
<keyword evidence="2" id="KW-0805">Transcription regulation</keyword>
<dbReference type="AlphaFoldDB" id="A0A7J6FZ02"/>
<keyword evidence="4" id="KW-0804">Transcription</keyword>
<protein>
    <submittedName>
        <fullName evidence="9">Uncharacterized protein</fullName>
    </submittedName>
</protein>
<evidence type="ECO:0000256" key="2">
    <source>
        <dbReference type="ARBA" id="ARBA00023015"/>
    </source>
</evidence>
<evidence type="ECO:0000256" key="1">
    <source>
        <dbReference type="ARBA" id="ARBA00004123"/>
    </source>
</evidence>
<sequence>MGRGRVEMKRIENKISRQVTFSKRRSGLLKKAHEISVLCDAHVALIVFSTKGKLFNFSSSSSMEEILERYESYSTNEQKHLQAAPTTLSESQDSSKWTFEFPKLMSRVEILQKNLRNCMGEDLALLSMRELQNIEQQIDIGLKRVRTRKNQIMHETLSDLQKKAKAIQDRNNWITNQIKEDGKILVESRNLDQQANNSPNSSTLLLLAPPPRPSSLPSLTIGETFQERVLTEENNERQSHEQPSSNNTTPMPPWMLPQMKFH</sequence>
<dbReference type="PRINTS" id="PR00404">
    <property type="entry name" value="MADSDOMAIN"/>
</dbReference>
<dbReference type="PROSITE" id="PS51297">
    <property type="entry name" value="K_BOX"/>
    <property type="match status" value="1"/>
</dbReference>
<organism evidence="9 12">
    <name type="scientific">Cannabis sativa</name>
    <name type="common">Hemp</name>
    <name type="synonym">Marijuana</name>
    <dbReference type="NCBI Taxonomy" id="3483"/>
    <lineage>
        <taxon>Eukaryota</taxon>
        <taxon>Viridiplantae</taxon>
        <taxon>Streptophyta</taxon>
        <taxon>Embryophyta</taxon>
        <taxon>Tracheophyta</taxon>
        <taxon>Spermatophyta</taxon>
        <taxon>Magnoliopsida</taxon>
        <taxon>eudicotyledons</taxon>
        <taxon>Gunneridae</taxon>
        <taxon>Pentapetalae</taxon>
        <taxon>rosids</taxon>
        <taxon>fabids</taxon>
        <taxon>Rosales</taxon>
        <taxon>Cannabaceae</taxon>
        <taxon>Cannabis</taxon>
    </lineage>
</organism>
<evidence type="ECO:0000259" key="8">
    <source>
        <dbReference type="PROSITE" id="PS51297"/>
    </source>
</evidence>